<protein>
    <submittedName>
        <fullName evidence="2">Uncharacterized protein</fullName>
    </submittedName>
</protein>
<keyword evidence="3" id="KW-1185">Reference proteome</keyword>
<sequence>MHISIRTTSANTYMVFGFRIPNSIVFIRQFCRFGISIGGDSHPGFGCCSVGPDDPANSFTTAACSLFHSSPHAPMETDGLYNLHVTPGSDIEEILLDAPSPTALDLDAITSLLRDYAPLPSNSEQEAAIYGNNADFIKAAPSRKRVSSESDSFDDDDGATLLRMRPHKKIKTFAGSRKDEIGMLRGEVRELQKELQRLVEKLTRSELVSEMGTLSSHSQSLWQRVAHSQLELRRKSEAESEALREMVAIQILEAKNLRRILKRRTRIERQNCAQPPATPPPRQCAYHRRTVERCRRKADQIDKFFTAKGIEQLSPEGDSRNVNMDAEGGVYFEILQRRYLPFDIKHSEKAMWKALRRFGMDAKAGIRPYHVKEGDEILQLSFFAAISGVADLVGADTQKVVRQYKGDDRFVFILNMQSESIIESHRSGVRDKATMQIVLEKTRILDEAEEEMTEMKLCFTADRNTPLASDPSGPVAVAAWDELVPQLAIDVESSLLDGTVMHIISLYESVISPCHNFHAFSKHQTSAPTLQAGAQEAARFSSQLADLSTASCAKPNM</sequence>
<evidence type="ECO:0000256" key="1">
    <source>
        <dbReference type="SAM" id="Coils"/>
    </source>
</evidence>
<dbReference type="GeneID" id="20642571"/>
<evidence type="ECO:0000313" key="3">
    <source>
        <dbReference type="Proteomes" id="UP000002640"/>
    </source>
</evidence>
<gene>
    <name evidence="2" type="ORF">PHYSODRAFT_305547</name>
</gene>
<dbReference type="Proteomes" id="UP000002640">
    <property type="component" value="Unassembled WGS sequence"/>
</dbReference>
<dbReference type="OMA" id="CAYHRRT"/>
<evidence type="ECO:0000313" key="2">
    <source>
        <dbReference type="EMBL" id="EGZ08600.1"/>
    </source>
</evidence>
<dbReference type="RefSeq" id="XP_009535233.1">
    <property type="nucleotide sequence ID" value="XM_009536938.1"/>
</dbReference>
<reference evidence="2 3" key="1">
    <citation type="journal article" date="2006" name="Science">
        <title>Phytophthora genome sequences uncover evolutionary origins and mechanisms of pathogenesis.</title>
        <authorList>
            <person name="Tyler B.M."/>
            <person name="Tripathy S."/>
            <person name="Zhang X."/>
            <person name="Dehal P."/>
            <person name="Jiang R.H."/>
            <person name="Aerts A."/>
            <person name="Arredondo F.D."/>
            <person name="Baxter L."/>
            <person name="Bensasson D."/>
            <person name="Beynon J.L."/>
            <person name="Chapman J."/>
            <person name="Damasceno C.M."/>
            <person name="Dorrance A.E."/>
            <person name="Dou D."/>
            <person name="Dickerman A.W."/>
            <person name="Dubchak I.L."/>
            <person name="Garbelotto M."/>
            <person name="Gijzen M."/>
            <person name="Gordon S.G."/>
            <person name="Govers F."/>
            <person name="Grunwald N.J."/>
            <person name="Huang W."/>
            <person name="Ivors K.L."/>
            <person name="Jones R.W."/>
            <person name="Kamoun S."/>
            <person name="Krampis K."/>
            <person name="Lamour K.H."/>
            <person name="Lee M.K."/>
            <person name="McDonald W.H."/>
            <person name="Medina M."/>
            <person name="Meijer H.J."/>
            <person name="Nordberg E.K."/>
            <person name="Maclean D.J."/>
            <person name="Ospina-Giraldo M.D."/>
            <person name="Morris P.F."/>
            <person name="Phuntumart V."/>
            <person name="Putnam N.H."/>
            <person name="Rash S."/>
            <person name="Rose J.K."/>
            <person name="Sakihama Y."/>
            <person name="Salamov A.A."/>
            <person name="Savidor A."/>
            <person name="Scheuring C.F."/>
            <person name="Smith B.M."/>
            <person name="Sobral B.W."/>
            <person name="Terry A."/>
            <person name="Torto-Alalibo T.A."/>
            <person name="Win J."/>
            <person name="Xu Z."/>
            <person name="Zhang H."/>
            <person name="Grigoriev I.V."/>
            <person name="Rokhsar D.S."/>
            <person name="Boore J.L."/>
        </authorList>
    </citation>
    <scope>NUCLEOTIDE SEQUENCE [LARGE SCALE GENOMIC DNA]</scope>
    <source>
        <strain evidence="2 3">P6497</strain>
    </source>
</reference>
<name>G5A5J5_PHYSP</name>
<dbReference type="SMR" id="G5A5J5"/>
<feature type="coiled-coil region" evidence="1">
    <location>
        <begin position="181"/>
        <end position="208"/>
    </location>
</feature>
<organism evidence="2 3">
    <name type="scientific">Phytophthora sojae (strain P6497)</name>
    <name type="common">Soybean stem and root rot agent</name>
    <name type="synonym">Phytophthora megasperma f. sp. glycines</name>
    <dbReference type="NCBI Taxonomy" id="1094619"/>
    <lineage>
        <taxon>Eukaryota</taxon>
        <taxon>Sar</taxon>
        <taxon>Stramenopiles</taxon>
        <taxon>Oomycota</taxon>
        <taxon>Peronosporomycetes</taxon>
        <taxon>Peronosporales</taxon>
        <taxon>Peronosporaceae</taxon>
        <taxon>Phytophthora</taxon>
    </lineage>
</organism>
<accession>G5A5J5</accession>
<keyword evidence="1" id="KW-0175">Coiled coil</keyword>
<dbReference type="AlphaFoldDB" id="G5A5J5"/>
<dbReference type="InParanoid" id="G5A5J5"/>
<proteinExistence type="predicted"/>
<dbReference type="KEGG" id="psoj:PHYSODRAFT_305547"/>
<dbReference type="EMBL" id="JH159160">
    <property type="protein sequence ID" value="EGZ08600.1"/>
    <property type="molecule type" value="Genomic_DNA"/>
</dbReference>